<dbReference type="Gene3D" id="3.40.50.150">
    <property type="entry name" value="Vaccinia Virus protein VP39"/>
    <property type="match status" value="1"/>
</dbReference>
<dbReference type="AlphaFoldDB" id="A0A2J0KU29"/>
<proteinExistence type="predicted"/>
<comment type="caution">
    <text evidence="1">The sequence shown here is derived from an EMBL/GenBank/DDBJ whole genome shotgun (WGS) entry which is preliminary data.</text>
</comment>
<reference evidence="1 2" key="1">
    <citation type="submission" date="2017-09" db="EMBL/GenBank/DDBJ databases">
        <title>Depth-based differentiation of microbial function through sediment-hosted aquifers and enrichment of novel symbionts in the deep terrestrial subsurface.</title>
        <authorList>
            <person name="Probst A.J."/>
            <person name="Ladd B."/>
            <person name="Jarett J.K."/>
            <person name="Geller-Mcgrath D.E."/>
            <person name="Sieber C.M."/>
            <person name="Emerson J.B."/>
            <person name="Anantharaman K."/>
            <person name="Thomas B.C."/>
            <person name="Malmstrom R."/>
            <person name="Stieglmeier M."/>
            <person name="Klingl A."/>
            <person name="Woyke T."/>
            <person name="Ryan C.M."/>
            <person name="Banfield J.F."/>
        </authorList>
    </citation>
    <scope>NUCLEOTIDE SEQUENCE [LARGE SCALE GENOMIC DNA]</scope>
    <source>
        <strain evidence="1">CG07_land_8_20_14_0_80_42_15</strain>
    </source>
</reference>
<accession>A0A2J0KU29</accession>
<gene>
    <name evidence="1" type="ORF">COS99_02640</name>
</gene>
<evidence type="ECO:0000313" key="2">
    <source>
        <dbReference type="Proteomes" id="UP000230052"/>
    </source>
</evidence>
<dbReference type="EMBL" id="PEWV01000025">
    <property type="protein sequence ID" value="PIU41988.1"/>
    <property type="molecule type" value="Genomic_DNA"/>
</dbReference>
<dbReference type="Pfam" id="PF13489">
    <property type="entry name" value="Methyltransf_23"/>
    <property type="match status" value="1"/>
</dbReference>
<organism evidence="1 2">
    <name type="scientific">Candidatus Aquitaenariimonas noxiae</name>
    <dbReference type="NCBI Taxonomy" id="1974741"/>
    <lineage>
        <taxon>Bacteria</taxon>
        <taxon>Pseudomonadati</taxon>
        <taxon>Candidatus Omnitrophota</taxon>
        <taxon>Candidatus Aquitaenariimonas</taxon>
    </lineage>
</organism>
<name>A0A2J0KU29_9BACT</name>
<sequence>MAYRGFKQYLEKVGLRRIFVKIRNIWRICLSRLTRHSKLNIYLKIHQIHKLQIGAGANILQGWLNADIEPIKDVMFLDAKKKFPFDDCTFNYIYSEHMIEHLEYQKGMHFLRECFRILKRGGRIRIATPDLSFFIKLYNSEKTALQEKYISWIVDTYLSDIGIYESVFVINNCFQNYGHKFIYDFKTLQKAMKEAGFDNIVKYDVGKSDDVNMQNIESHSQSVPDYINRAETLIFEGRKLS</sequence>
<dbReference type="Proteomes" id="UP000230052">
    <property type="component" value="Unassembled WGS sequence"/>
</dbReference>
<dbReference type="InterPro" id="IPR029063">
    <property type="entry name" value="SAM-dependent_MTases_sf"/>
</dbReference>
<protein>
    <submittedName>
        <fullName evidence="1">Uncharacterized protein</fullName>
    </submittedName>
</protein>
<evidence type="ECO:0000313" key="1">
    <source>
        <dbReference type="EMBL" id="PIU41988.1"/>
    </source>
</evidence>
<dbReference type="SUPFAM" id="SSF53335">
    <property type="entry name" value="S-adenosyl-L-methionine-dependent methyltransferases"/>
    <property type="match status" value="1"/>
</dbReference>